<dbReference type="InterPro" id="IPR045076">
    <property type="entry name" value="MutS"/>
</dbReference>
<dbReference type="AlphaFoldDB" id="A0A2T0WT80"/>
<keyword evidence="4" id="KW-0472">Membrane</keyword>
<dbReference type="PANTHER" id="PTHR11361">
    <property type="entry name" value="DNA MISMATCH REPAIR PROTEIN MUTS FAMILY MEMBER"/>
    <property type="match status" value="1"/>
</dbReference>
<sequence>MKIDFKEEDLAKTLAKTKKKTLNITLVRLLVFFSLIPILVLSLTDYPVLFLILLLQLMLFVYLIVRFNHFKDAEIFLLELIKMDSERTLRAERKLHSFDPGNEFQSKSHPFAIDLDLFGEHSIFQLINHTCNNSGKKQLAEQMKKNIDADNAQVVKPAIDELAKDKKFLRSFEATGRAFIKEEKSKDKFYSWLKEPLKWKSFYFLPMFMGPILGLVLVFGVAAGLLPIAYLSFWILLGLVFLGFVFKPLADASKVFPSQGDIKTYRIWSDMLAEKDFSNSYLQEHNTIFKDKNNIPDGLKTLEQVSYLVDNRINMVYLIFNLLFWLDFGLFWKLKKWKSSYQNQLRELDQIFDEWQALVSLGSFSAEEKLTGEISWSEEELIAFSRLKHPLLRADIAVPNSLELSVQEQTVLLTGSNMSGKTTFMRTIGVNMVLANLGLRPFAENLLIGPFKLYTSMRNMDNLGESVSSFYAELARIKQVLSAAEKGEKVFFLMDEILKGTNTIDRIQGSEALIKQLAESGAKGIISTHDIELSGLENQLDYLKNYSFHSEISDNEIHFDYTLKKGPCPSFNAHKLMELMGIRFN</sequence>
<dbReference type="GO" id="GO:0005829">
    <property type="term" value="C:cytosol"/>
    <property type="evidence" value="ECO:0007669"/>
    <property type="project" value="TreeGrafter"/>
</dbReference>
<dbReference type="InterPro" id="IPR000432">
    <property type="entry name" value="DNA_mismatch_repair_MutS_C"/>
</dbReference>
<proteinExistence type="predicted"/>
<evidence type="ECO:0000256" key="4">
    <source>
        <dbReference type="SAM" id="Phobius"/>
    </source>
</evidence>
<feature type="transmembrane region" description="Helical" evidence="4">
    <location>
        <begin position="202"/>
        <end position="222"/>
    </location>
</feature>
<dbReference type="EMBL" id="PVTR01000002">
    <property type="protein sequence ID" value="PRY89903.1"/>
    <property type="molecule type" value="Genomic_DNA"/>
</dbReference>
<dbReference type="Gene3D" id="3.40.50.300">
    <property type="entry name" value="P-loop containing nucleotide triphosphate hydrolases"/>
    <property type="match status" value="1"/>
</dbReference>
<keyword evidence="2" id="KW-0067">ATP-binding</keyword>
<dbReference type="SMART" id="SM00534">
    <property type="entry name" value="MUTSac"/>
    <property type="match status" value="1"/>
</dbReference>
<dbReference type="InterPro" id="IPR027417">
    <property type="entry name" value="P-loop_NTPase"/>
</dbReference>
<dbReference type="Proteomes" id="UP000238157">
    <property type="component" value="Unassembled WGS sequence"/>
</dbReference>
<protein>
    <submittedName>
        <fullName evidence="6">MutS-like protein</fullName>
    </submittedName>
</protein>
<dbReference type="OrthoDB" id="9802448at2"/>
<keyword evidence="3" id="KW-0238">DNA-binding</keyword>
<keyword evidence="4" id="KW-1133">Transmembrane helix</keyword>
<keyword evidence="7" id="KW-1185">Reference proteome</keyword>
<gene>
    <name evidence="6" type="ORF">CLW00_102379</name>
</gene>
<feature type="transmembrane region" description="Helical" evidence="4">
    <location>
        <begin position="228"/>
        <end position="246"/>
    </location>
</feature>
<dbReference type="GO" id="GO:0030983">
    <property type="term" value="F:mismatched DNA binding"/>
    <property type="evidence" value="ECO:0007669"/>
    <property type="project" value="InterPro"/>
</dbReference>
<feature type="transmembrane region" description="Helical" evidence="4">
    <location>
        <begin position="315"/>
        <end position="334"/>
    </location>
</feature>
<feature type="domain" description="DNA mismatch repair proteins mutS family" evidence="5">
    <location>
        <begin position="408"/>
        <end position="581"/>
    </location>
</feature>
<dbReference type="GO" id="GO:0005524">
    <property type="term" value="F:ATP binding"/>
    <property type="evidence" value="ECO:0007669"/>
    <property type="project" value="UniProtKB-KW"/>
</dbReference>
<name>A0A2T0WT80_9BACT</name>
<evidence type="ECO:0000313" key="6">
    <source>
        <dbReference type="EMBL" id="PRY89903.1"/>
    </source>
</evidence>
<dbReference type="GO" id="GO:0006298">
    <property type="term" value="P:mismatch repair"/>
    <property type="evidence" value="ECO:0007669"/>
    <property type="project" value="InterPro"/>
</dbReference>
<evidence type="ECO:0000256" key="3">
    <source>
        <dbReference type="ARBA" id="ARBA00023125"/>
    </source>
</evidence>
<organism evidence="6 7">
    <name type="scientific">Mongoliibacter ruber</name>
    <dbReference type="NCBI Taxonomy" id="1750599"/>
    <lineage>
        <taxon>Bacteria</taxon>
        <taxon>Pseudomonadati</taxon>
        <taxon>Bacteroidota</taxon>
        <taxon>Cytophagia</taxon>
        <taxon>Cytophagales</taxon>
        <taxon>Cyclobacteriaceae</taxon>
        <taxon>Mongoliibacter</taxon>
    </lineage>
</organism>
<evidence type="ECO:0000259" key="5">
    <source>
        <dbReference type="SMART" id="SM00534"/>
    </source>
</evidence>
<keyword evidence="1" id="KW-0547">Nucleotide-binding</keyword>
<dbReference type="SUPFAM" id="SSF52540">
    <property type="entry name" value="P-loop containing nucleoside triphosphate hydrolases"/>
    <property type="match status" value="1"/>
</dbReference>
<dbReference type="RefSeq" id="WP_106132575.1">
    <property type="nucleotide sequence ID" value="NZ_PVTR01000002.1"/>
</dbReference>
<dbReference type="GO" id="GO:0140664">
    <property type="term" value="F:ATP-dependent DNA damage sensor activity"/>
    <property type="evidence" value="ECO:0007669"/>
    <property type="project" value="InterPro"/>
</dbReference>
<comment type="caution">
    <text evidence="6">The sequence shown here is derived from an EMBL/GenBank/DDBJ whole genome shotgun (WGS) entry which is preliminary data.</text>
</comment>
<keyword evidence="4" id="KW-0812">Transmembrane</keyword>
<accession>A0A2T0WT80</accession>
<reference evidence="6 7" key="1">
    <citation type="submission" date="2018-03" db="EMBL/GenBank/DDBJ databases">
        <title>Genomic Encyclopedia of Archaeal and Bacterial Type Strains, Phase II (KMG-II): from individual species to whole genera.</title>
        <authorList>
            <person name="Goeker M."/>
        </authorList>
    </citation>
    <scope>NUCLEOTIDE SEQUENCE [LARGE SCALE GENOMIC DNA]</scope>
    <source>
        <strain evidence="6 7">DSM 27929</strain>
    </source>
</reference>
<dbReference type="Pfam" id="PF00488">
    <property type="entry name" value="MutS_V"/>
    <property type="match status" value="1"/>
</dbReference>
<evidence type="ECO:0000256" key="1">
    <source>
        <dbReference type="ARBA" id="ARBA00022741"/>
    </source>
</evidence>
<evidence type="ECO:0000313" key="7">
    <source>
        <dbReference type="Proteomes" id="UP000238157"/>
    </source>
</evidence>
<dbReference type="PANTHER" id="PTHR11361:SF99">
    <property type="entry name" value="DNA MISMATCH REPAIR PROTEIN"/>
    <property type="match status" value="1"/>
</dbReference>
<evidence type="ECO:0000256" key="2">
    <source>
        <dbReference type="ARBA" id="ARBA00022840"/>
    </source>
</evidence>
<feature type="transmembrane region" description="Helical" evidence="4">
    <location>
        <begin position="21"/>
        <end position="40"/>
    </location>
</feature>
<feature type="transmembrane region" description="Helical" evidence="4">
    <location>
        <begin position="46"/>
        <end position="65"/>
    </location>
</feature>